<dbReference type="STRING" id="314230.DSM3645_28157"/>
<sequence length="51" mass="5980">MIYGAIAVPEYASRYYKMHLKKSDFLNFARLAEYTSNGFETVERINFQHGT</sequence>
<proteinExistence type="predicted"/>
<accession>A3ZP57</accession>
<evidence type="ECO:0000313" key="1">
    <source>
        <dbReference type="EMBL" id="EAQ81531.1"/>
    </source>
</evidence>
<dbReference type="Proteomes" id="UP000004358">
    <property type="component" value="Unassembled WGS sequence"/>
</dbReference>
<organism evidence="1 2">
    <name type="scientific">Blastopirellula marina DSM 3645</name>
    <dbReference type="NCBI Taxonomy" id="314230"/>
    <lineage>
        <taxon>Bacteria</taxon>
        <taxon>Pseudomonadati</taxon>
        <taxon>Planctomycetota</taxon>
        <taxon>Planctomycetia</taxon>
        <taxon>Pirellulales</taxon>
        <taxon>Pirellulaceae</taxon>
        <taxon>Blastopirellula</taxon>
    </lineage>
</organism>
<protein>
    <submittedName>
        <fullName evidence="1">Uncharacterized protein</fullName>
    </submittedName>
</protein>
<dbReference type="HOGENOM" id="CLU_3096178_0_0_0"/>
<evidence type="ECO:0000313" key="2">
    <source>
        <dbReference type="Proteomes" id="UP000004358"/>
    </source>
</evidence>
<gene>
    <name evidence="1" type="ORF">DSM3645_28157</name>
</gene>
<reference evidence="1 2" key="1">
    <citation type="submission" date="2006-02" db="EMBL/GenBank/DDBJ databases">
        <authorList>
            <person name="Amann R."/>
            <person name="Ferriera S."/>
            <person name="Johnson J."/>
            <person name="Kravitz S."/>
            <person name="Halpern A."/>
            <person name="Remington K."/>
            <person name="Beeson K."/>
            <person name="Tran B."/>
            <person name="Rogers Y.-H."/>
            <person name="Friedman R."/>
            <person name="Venter J.C."/>
        </authorList>
    </citation>
    <scope>NUCLEOTIDE SEQUENCE [LARGE SCALE GENOMIC DNA]</scope>
    <source>
        <strain evidence="1 2">DSM 3645</strain>
    </source>
</reference>
<name>A3ZP57_9BACT</name>
<dbReference type="AlphaFoldDB" id="A3ZP57"/>
<dbReference type="EMBL" id="AANZ01000004">
    <property type="protein sequence ID" value="EAQ81531.1"/>
    <property type="molecule type" value="Genomic_DNA"/>
</dbReference>
<comment type="caution">
    <text evidence="1">The sequence shown here is derived from an EMBL/GenBank/DDBJ whole genome shotgun (WGS) entry which is preliminary data.</text>
</comment>